<keyword evidence="8" id="KW-1185">Reference proteome</keyword>
<dbReference type="PRINTS" id="PR00039">
    <property type="entry name" value="HTHLYSR"/>
</dbReference>
<dbReference type="OrthoDB" id="9786526at2"/>
<dbReference type="InterPro" id="IPR000847">
    <property type="entry name" value="LysR_HTH_N"/>
</dbReference>
<reference evidence="7 9" key="2">
    <citation type="submission" date="2018-03" db="EMBL/GenBank/DDBJ databases">
        <title>Diversity of bacteria associated with corn roots inoculated with woodland soils in Canada, and Description of Pseudomonas aylmerense sp. nov.</title>
        <authorList>
            <person name="Tambong J.T."/>
            <person name="Xu R."/>
            <person name="Tchagang C."/>
        </authorList>
    </citation>
    <scope>NUCLEOTIDE SEQUENCE [LARGE SCALE GENOMIC DNA]</scope>
    <source>
        <strain evidence="7 9">S1E44</strain>
    </source>
</reference>
<evidence type="ECO:0000313" key="8">
    <source>
        <dbReference type="Proteomes" id="UP000095081"/>
    </source>
</evidence>
<evidence type="ECO:0000313" key="6">
    <source>
        <dbReference type="EMBL" id="OCW24387.1"/>
    </source>
</evidence>
<dbReference type="Proteomes" id="UP000240571">
    <property type="component" value="Unassembled WGS sequence"/>
</dbReference>
<dbReference type="EMBL" id="PYWW01000056">
    <property type="protein sequence ID" value="PTC24060.1"/>
    <property type="molecule type" value="Genomic_DNA"/>
</dbReference>
<comment type="caution">
    <text evidence="7">The sequence shown here is derived from an EMBL/GenBank/DDBJ whole genome shotgun (WGS) entry which is preliminary data.</text>
</comment>
<name>A0A2T4FL00_9PSED</name>
<evidence type="ECO:0000256" key="1">
    <source>
        <dbReference type="ARBA" id="ARBA00009437"/>
    </source>
</evidence>
<protein>
    <submittedName>
        <fullName evidence="7">LysR family transcriptional regulator</fullName>
    </submittedName>
</protein>
<evidence type="ECO:0000313" key="7">
    <source>
        <dbReference type="EMBL" id="PTC24060.1"/>
    </source>
</evidence>
<dbReference type="GO" id="GO:0003700">
    <property type="term" value="F:DNA-binding transcription factor activity"/>
    <property type="evidence" value="ECO:0007669"/>
    <property type="project" value="InterPro"/>
</dbReference>
<dbReference type="Pfam" id="PF00126">
    <property type="entry name" value="HTH_1"/>
    <property type="match status" value="1"/>
</dbReference>
<keyword evidence="2" id="KW-0805">Transcription regulation</keyword>
<dbReference type="SUPFAM" id="SSF53850">
    <property type="entry name" value="Periplasmic binding protein-like II"/>
    <property type="match status" value="1"/>
</dbReference>
<evidence type="ECO:0000313" key="9">
    <source>
        <dbReference type="Proteomes" id="UP000240571"/>
    </source>
</evidence>
<evidence type="ECO:0000259" key="5">
    <source>
        <dbReference type="PROSITE" id="PS50931"/>
    </source>
</evidence>
<dbReference type="GO" id="GO:0006351">
    <property type="term" value="P:DNA-templated transcription"/>
    <property type="evidence" value="ECO:0007669"/>
    <property type="project" value="TreeGrafter"/>
</dbReference>
<dbReference type="InterPro" id="IPR036390">
    <property type="entry name" value="WH_DNA-bd_sf"/>
</dbReference>
<evidence type="ECO:0000256" key="3">
    <source>
        <dbReference type="ARBA" id="ARBA00023125"/>
    </source>
</evidence>
<dbReference type="Gene3D" id="1.10.10.10">
    <property type="entry name" value="Winged helix-like DNA-binding domain superfamily/Winged helix DNA-binding domain"/>
    <property type="match status" value="1"/>
</dbReference>
<dbReference type="PANTHER" id="PTHR30537:SF71">
    <property type="entry name" value="TRANSCRIPTIONAL REGULATORY PROTEIN"/>
    <property type="match status" value="1"/>
</dbReference>
<keyword evidence="4" id="KW-0804">Transcription</keyword>
<comment type="similarity">
    <text evidence="1">Belongs to the LysR transcriptional regulatory family.</text>
</comment>
<dbReference type="Pfam" id="PF03466">
    <property type="entry name" value="LysR_substrate"/>
    <property type="match status" value="1"/>
</dbReference>
<sequence>MLNIKDVNRSGEMEVFTRVVNAGTFSEAARQLDMSPSAVSKLIARLETRLGARLLHRSTRRLELTAEGERFNSECLRILELIDSAERDIANVAKPSGLIQVNANLPFGQHCLLPLLPGFFAAYPDITLNIELTDTVVDLLERRADIAIRTGPMKESSLVQRRLGESRLLTVASPEYIARCGQPDNLDELQRHNRLSFGFHRHSQAWVFRGADGQRVEIEPKGNTLVSDGESLRRCALAGLGIARLASFHIQDDLDAGRLVPILQAYDSGETEAIHAVFIGPGQQLPHRVRVFIDFLLDRLAPQLSPQRR</sequence>
<dbReference type="InterPro" id="IPR005119">
    <property type="entry name" value="LysR_subst-bd"/>
</dbReference>
<dbReference type="InterPro" id="IPR036388">
    <property type="entry name" value="WH-like_DNA-bd_sf"/>
</dbReference>
<dbReference type="RefSeq" id="WP_065905605.1">
    <property type="nucleotide sequence ID" value="NZ_MAUE01000026.1"/>
</dbReference>
<keyword evidence="3" id="KW-0238">DNA-binding</keyword>
<dbReference type="PANTHER" id="PTHR30537">
    <property type="entry name" value="HTH-TYPE TRANSCRIPTIONAL REGULATOR"/>
    <property type="match status" value="1"/>
</dbReference>
<reference evidence="6 8" key="1">
    <citation type="submission" date="2016-06" db="EMBL/GenBank/DDBJ databases">
        <title>Draft genome sequence of Pseudomonas sp. S1E40, a novel strain antagonistic activity to fungal plant pathogen.</title>
        <authorList>
            <person name="Tambong J.T."/>
            <person name="Tchagang C."/>
            <person name="Xu R."/>
        </authorList>
    </citation>
    <scope>NUCLEOTIDE SEQUENCE [LARGE SCALE GENOMIC DNA]</scope>
    <source>
        <strain evidence="6 8">S1E40</strain>
    </source>
</reference>
<feature type="domain" description="HTH lysR-type" evidence="5">
    <location>
        <begin position="13"/>
        <end position="65"/>
    </location>
</feature>
<dbReference type="InterPro" id="IPR058163">
    <property type="entry name" value="LysR-type_TF_proteobact-type"/>
</dbReference>
<dbReference type="SUPFAM" id="SSF46785">
    <property type="entry name" value="Winged helix' DNA-binding domain"/>
    <property type="match status" value="1"/>
</dbReference>
<evidence type="ECO:0000256" key="2">
    <source>
        <dbReference type="ARBA" id="ARBA00023015"/>
    </source>
</evidence>
<dbReference type="PROSITE" id="PS50931">
    <property type="entry name" value="HTH_LYSR"/>
    <property type="match status" value="1"/>
</dbReference>
<accession>A0A2T4FL00</accession>
<dbReference type="GO" id="GO:0043565">
    <property type="term" value="F:sequence-specific DNA binding"/>
    <property type="evidence" value="ECO:0007669"/>
    <property type="project" value="TreeGrafter"/>
</dbReference>
<evidence type="ECO:0000256" key="4">
    <source>
        <dbReference type="ARBA" id="ARBA00023163"/>
    </source>
</evidence>
<gene>
    <name evidence="6" type="ORF">BBG20_18020</name>
    <name evidence="7" type="ORF">C9382_28960</name>
</gene>
<dbReference type="FunFam" id="1.10.10.10:FF:000001">
    <property type="entry name" value="LysR family transcriptional regulator"/>
    <property type="match status" value="1"/>
</dbReference>
<dbReference type="Gene3D" id="3.40.190.290">
    <property type="match status" value="1"/>
</dbReference>
<dbReference type="EMBL" id="MAUE01000026">
    <property type="protein sequence ID" value="OCW24387.1"/>
    <property type="molecule type" value="Genomic_DNA"/>
</dbReference>
<organism evidence="7 9">
    <name type="scientific">Pseudomonas aylmerensis</name>
    <dbReference type="NCBI Taxonomy" id="1869229"/>
    <lineage>
        <taxon>Bacteria</taxon>
        <taxon>Pseudomonadati</taxon>
        <taxon>Pseudomonadota</taxon>
        <taxon>Gammaproteobacteria</taxon>
        <taxon>Pseudomonadales</taxon>
        <taxon>Pseudomonadaceae</taxon>
        <taxon>Pseudomonas</taxon>
    </lineage>
</organism>
<dbReference type="AlphaFoldDB" id="A0A2T4FL00"/>
<proteinExistence type="inferred from homology"/>
<dbReference type="Proteomes" id="UP000095081">
    <property type="component" value="Unassembled WGS sequence"/>
</dbReference>